<proteinExistence type="predicted"/>
<feature type="compositionally biased region" description="Polar residues" evidence="1">
    <location>
        <begin position="223"/>
        <end position="235"/>
    </location>
</feature>
<feature type="region of interest" description="Disordered" evidence="1">
    <location>
        <begin position="106"/>
        <end position="235"/>
    </location>
</feature>
<dbReference type="InterPro" id="IPR032710">
    <property type="entry name" value="NTF2-like_dom_sf"/>
</dbReference>
<evidence type="ECO:0000313" key="2">
    <source>
        <dbReference type="EMBL" id="SZX61173.1"/>
    </source>
</evidence>
<keyword evidence="3" id="KW-1185">Reference proteome</keyword>
<sequence>MDSGGGNLVMLPRDAPTDVLNELQLVQDFYGADTPADHQRVMALFAPNARLDLPQMFVAGRDNISAVMFYAKCFVADIDIEPYMVEVAAPGAAGAAGHAHYTATASTAPTSSTTSTDSTSSTCTSAATSRRRRPSGKPPKAPSAGAAAAANGTAAAAAAAAGTSGGRSRLGRSKQQQQSQQQPLLQQHPLLSSDVQPRSRGGRQQQHHHSDQTTTTDQFDGTAQNQSAQVPSSMSRTHVYAVATITPKALSRLLTLNLLPREIHLRTRITLLWDDEAGEVLLLQERPDNLPVGLVPGALKRGLGRLLGYASTRSQWLIGRLTNTRLLAGRWPGLAQLYGTGL</sequence>
<feature type="compositionally biased region" description="Low complexity" evidence="1">
    <location>
        <begin position="212"/>
        <end position="222"/>
    </location>
</feature>
<reference evidence="2 3" key="1">
    <citation type="submission" date="2016-10" db="EMBL/GenBank/DDBJ databases">
        <authorList>
            <person name="Cai Z."/>
        </authorList>
    </citation>
    <scope>NUCLEOTIDE SEQUENCE [LARGE SCALE GENOMIC DNA]</scope>
</reference>
<dbReference type="SUPFAM" id="SSF54427">
    <property type="entry name" value="NTF2-like"/>
    <property type="match status" value="1"/>
</dbReference>
<feature type="compositionally biased region" description="Low complexity" evidence="1">
    <location>
        <begin position="106"/>
        <end position="128"/>
    </location>
</feature>
<evidence type="ECO:0000256" key="1">
    <source>
        <dbReference type="SAM" id="MobiDB-lite"/>
    </source>
</evidence>
<dbReference type="EMBL" id="FNXT01000129">
    <property type="protein sequence ID" value="SZX61173.1"/>
    <property type="molecule type" value="Genomic_DNA"/>
</dbReference>
<name>A0A383V880_TETOB</name>
<gene>
    <name evidence="2" type="ORF">BQ4739_LOCUS1695</name>
</gene>
<accession>A0A383V880</accession>
<dbReference type="AlphaFoldDB" id="A0A383V880"/>
<evidence type="ECO:0000313" key="3">
    <source>
        <dbReference type="Proteomes" id="UP000256970"/>
    </source>
</evidence>
<feature type="compositionally biased region" description="Low complexity" evidence="1">
    <location>
        <begin position="142"/>
        <end position="162"/>
    </location>
</feature>
<organism evidence="2 3">
    <name type="scientific">Tetradesmus obliquus</name>
    <name type="common">Green alga</name>
    <name type="synonym">Acutodesmus obliquus</name>
    <dbReference type="NCBI Taxonomy" id="3088"/>
    <lineage>
        <taxon>Eukaryota</taxon>
        <taxon>Viridiplantae</taxon>
        <taxon>Chlorophyta</taxon>
        <taxon>core chlorophytes</taxon>
        <taxon>Chlorophyceae</taxon>
        <taxon>CS clade</taxon>
        <taxon>Sphaeropleales</taxon>
        <taxon>Scenedesmaceae</taxon>
        <taxon>Tetradesmus</taxon>
    </lineage>
</organism>
<dbReference type="Proteomes" id="UP000256970">
    <property type="component" value="Unassembled WGS sequence"/>
</dbReference>
<protein>
    <submittedName>
        <fullName evidence="2">Uncharacterized protein</fullName>
    </submittedName>
</protein>
<feature type="compositionally biased region" description="Low complexity" evidence="1">
    <location>
        <begin position="173"/>
        <end position="187"/>
    </location>
</feature>